<evidence type="ECO:0000256" key="2">
    <source>
        <dbReference type="ARBA" id="ARBA00006275"/>
    </source>
</evidence>
<gene>
    <name evidence="9" type="ORF">GJV77_07410</name>
</gene>
<comment type="caution">
    <text evidence="9">The sequence shown here is derived from an EMBL/GenBank/DDBJ whole genome shotgun (WGS) entry which is preliminary data.</text>
</comment>
<dbReference type="AlphaFoldDB" id="A0A7K1GNG4"/>
<keyword evidence="5" id="KW-0998">Cell outer membrane</keyword>
<evidence type="ECO:0000259" key="8">
    <source>
        <dbReference type="Pfam" id="PF14322"/>
    </source>
</evidence>
<evidence type="ECO:0000256" key="6">
    <source>
        <dbReference type="SAM" id="SignalP"/>
    </source>
</evidence>
<dbReference type="InterPro" id="IPR033985">
    <property type="entry name" value="SusD-like_N"/>
</dbReference>
<dbReference type="RefSeq" id="WP_155035740.1">
    <property type="nucleotide sequence ID" value="NZ_JAYMMG010000016.1"/>
</dbReference>
<dbReference type="InterPro" id="IPR012944">
    <property type="entry name" value="SusD_RagB_dom"/>
</dbReference>
<evidence type="ECO:0000256" key="1">
    <source>
        <dbReference type="ARBA" id="ARBA00004442"/>
    </source>
</evidence>
<comment type="subcellular location">
    <subcellularLocation>
        <location evidence="1">Cell outer membrane</location>
    </subcellularLocation>
</comment>
<evidence type="ECO:0000313" key="9">
    <source>
        <dbReference type="EMBL" id="MTH29744.1"/>
    </source>
</evidence>
<keyword evidence="4" id="KW-0472">Membrane</keyword>
<feature type="domain" description="SusD-like N-terminal" evidence="8">
    <location>
        <begin position="83"/>
        <end position="233"/>
    </location>
</feature>
<protein>
    <submittedName>
        <fullName evidence="9">RagB/SusD family nutrient uptake outer membrane protein</fullName>
    </submittedName>
</protein>
<dbReference type="CDD" id="cd08977">
    <property type="entry name" value="SusD"/>
    <property type="match status" value="1"/>
</dbReference>
<reference evidence="9 10" key="1">
    <citation type="journal article" date="2006" name="Int. J. Syst. Evol. Microbiol.">
        <title>Myroides pelagicus sp. nov., isolated from seawater in Thailand.</title>
        <authorList>
            <person name="Yoon J."/>
            <person name="Maneerat S."/>
            <person name="Kawai F."/>
            <person name="Yokota A."/>
        </authorList>
    </citation>
    <scope>NUCLEOTIDE SEQUENCE [LARGE SCALE GENOMIC DNA]</scope>
    <source>
        <strain evidence="9 10">SM1T</strain>
    </source>
</reference>
<dbReference type="InterPro" id="IPR011990">
    <property type="entry name" value="TPR-like_helical_dom_sf"/>
</dbReference>
<dbReference type="SUPFAM" id="SSF48452">
    <property type="entry name" value="TPR-like"/>
    <property type="match status" value="1"/>
</dbReference>
<accession>A0A7K1GNG4</accession>
<sequence length="529" mass="60089">MRKIQLTKYSLMLGLSLTLAMGSCSSDFTELDPKGNTSYENFWKTEQDAVEASNALYEMMMKDEMFGRGFFWYINASDDMVTGRLNATADNIKNFNMNGDEGYVNGIYQDCFKVIRRANDIIANVPAMNISETLKKRIIGEAYFMRGFNYFWLAHTYGDNGQNGGIPIVTEANMELPAGGYTRPESVVENYAQVVADLTKASEMLPLITEYTTQDYGRAHKDAALAYITKTYLYWAEYDQSKYEQVIAYADKVTNSGSGRKLINTGNPAKDYRELHSHLNNWTSEYIWSVNSGVEGGSILPGCMLENKGWGEYNGWGYYTPTESLYNAFEQGDARKSVTLLSFGDTFTFFGKEKRYSSENSLSGFQFNKYMYEYQGADALGSQINTNGNKPTTTYNVPLMRYAEILLMKAEAQIMLGRNGDVAINKVRERAGLQPLSGATMADLKRERRVEFAGEFANRHYDLVRWGDAKEVYNKALYGRIYSDRANPDSNYEVKQVWKARNFDDTYMHVWPIPNRAVQSSGIKQNVGW</sequence>
<feature type="chain" id="PRO_5029757298" evidence="6">
    <location>
        <begin position="26"/>
        <end position="529"/>
    </location>
</feature>
<organism evidence="9 10">
    <name type="scientific">Myroides pelagicus</name>
    <dbReference type="NCBI Taxonomy" id="270914"/>
    <lineage>
        <taxon>Bacteria</taxon>
        <taxon>Pseudomonadati</taxon>
        <taxon>Bacteroidota</taxon>
        <taxon>Flavobacteriia</taxon>
        <taxon>Flavobacteriales</taxon>
        <taxon>Flavobacteriaceae</taxon>
        <taxon>Myroides</taxon>
    </lineage>
</organism>
<evidence type="ECO:0000256" key="4">
    <source>
        <dbReference type="ARBA" id="ARBA00023136"/>
    </source>
</evidence>
<evidence type="ECO:0000256" key="5">
    <source>
        <dbReference type="ARBA" id="ARBA00023237"/>
    </source>
</evidence>
<keyword evidence="10" id="KW-1185">Reference proteome</keyword>
<dbReference type="Gene3D" id="1.25.40.390">
    <property type="match status" value="1"/>
</dbReference>
<name>A0A7K1GNG4_9FLAO</name>
<keyword evidence="3 6" id="KW-0732">Signal</keyword>
<proteinExistence type="inferred from homology"/>
<dbReference type="Pfam" id="PF07980">
    <property type="entry name" value="SusD_RagB"/>
    <property type="match status" value="1"/>
</dbReference>
<dbReference type="Proteomes" id="UP000488936">
    <property type="component" value="Unassembled WGS sequence"/>
</dbReference>
<dbReference type="OrthoDB" id="5694214at2"/>
<evidence type="ECO:0000313" key="10">
    <source>
        <dbReference type="Proteomes" id="UP000488936"/>
    </source>
</evidence>
<dbReference type="Pfam" id="PF14322">
    <property type="entry name" value="SusD-like_3"/>
    <property type="match status" value="1"/>
</dbReference>
<feature type="domain" description="RagB/SusD" evidence="7">
    <location>
        <begin position="303"/>
        <end position="529"/>
    </location>
</feature>
<comment type="similarity">
    <text evidence="2">Belongs to the SusD family.</text>
</comment>
<evidence type="ECO:0000256" key="3">
    <source>
        <dbReference type="ARBA" id="ARBA00022729"/>
    </source>
</evidence>
<dbReference type="EMBL" id="WMJY01000013">
    <property type="protein sequence ID" value="MTH29744.1"/>
    <property type="molecule type" value="Genomic_DNA"/>
</dbReference>
<dbReference type="PROSITE" id="PS51257">
    <property type="entry name" value="PROKAR_LIPOPROTEIN"/>
    <property type="match status" value="1"/>
</dbReference>
<evidence type="ECO:0000259" key="7">
    <source>
        <dbReference type="Pfam" id="PF07980"/>
    </source>
</evidence>
<dbReference type="GO" id="GO:0009279">
    <property type="term" value="C:cell outer membrane"/>
    <property type="evidence" value="ECO:0007669"/>
    <property type="project" value="UniProtKB-SubCell"/>
</dbReference>
<feature type="signal peptide" evidence="6">
    <location>
        <begin position="1"/>
        <end position="25"/>
    </location>
</feature>